<dbReference type="GO" id="GO:0005874">
    <property type="term" value="C:microtubule"/>
    <property type="evidence" value="ECO:0007669"/>
    <property type="project" value="UniProtKB-KW"/>
</dbReference>
<keyword evidence="2" id="KW-0254">Endocytosis</keyword>
<dbReference type="SUPFAM" id="SSF50729">
    <property type="entry name" value="PH domain-like"/>
    <property type="match status" value="1"/>
</dbReference>
<dbReference type="FunFam" id="3.40.50.300:FF:000045">
    <property type="entry name" value="dynamin-1 isoform X2"/>
    <property type="match status" value="1"/>
</dbReference>
<dbReference type="PANTHER" id="PTHR11566">
    <property type="entry name" value="DYNAMIN"/>
    <property type="match status" value="1"/>
</dbReference>
<keyword evidence="4 8" id="KW-0547">Nucleotide-binding</keyword>
<feature type="domain" description="Dynamin-type G" evidence="12">
    <location>
        <begin position="106"/>
        <end position="373"/>
    </location>
</feature>
<evidence type="ECO:0000259" key="12">
    <source>
        <dbReference type="PROSITE" id="PS51718"/>
    </source>
</evidence>
<feature type="compositionally biased region" description="Low complexity" evidence="9">
    <location>
        <begin position="49"/>
        <end position="58"/>
    </location>
</feature>
<name>A0A9Q0RCM0_ANAIG</name>
<organism evidence="13 14">
    <name type="scientific">Anaeramoeba ignava</name>
    <name type="common">Anaerobic marine amoeba</name>
    <dbReference type="NCBI Taxonomy" id="1746090"/>
    <lineage>
        <taxon>Eukaryota</taxon>
        <taxon>Metamonada</taxon>
        <taxon>Anaeramoebidae</taxon>
        <taxon>Anaeramoeba</taxon>
    </lineage>
</organism>
<keyword evidence="7" id="KW-0505">Motor protein</keyword>
<dbReference type="GO" id="GO:0006897">
    <property type="term" value="P:endocytosis"/>
    <property type="evidence" value="ECO:0007669"/>
    <property type="project" value="UniProtKB-KW"/>
</dbReference>
<dbReference type="Pfam" id="PF01031">
    <property type="entry name" value="Dynamin_M"/>
    <property type="match status" value="1"/>
</dbReference>
<keyword evidence="5" id="KW-0378">Hydrolase</keyword>
<evidence type="ECO:0000256" key="7">
    <source>
        <dbReference type="ARBA" id="ARBA00023175"/>
    </source>
</evidence>
<dbReference type="PROSITE" id="PS51388">
    <property type="entry name" value="GED"/>
    <property type="match status" value="1"/>
</dbReference>
<dbReference type="InterPro" id="IPR011993">
    <property type="entry name" value="PH-like_dom_sf"/>
</dbReference>
<evidence type="ECO:0000256" key="4">
    <source>
        <dbReference type="ARBA" id="ARBA00022741"/>
    </source>
</evidence>
<keyword evidence="3" id="KW-0493">Microtubule</keyword>
<feature type="region of interest" description="Disordered" evidence="9">
    <location>
        <begin position="1"/>
        <end position="72"/>
    </location>
</feature>
<dbReference type="Pfam" id="PF02212">
    <property type="entry name" value="GED"/>
    <property type="match status" value="1"/>
</dbReference>
<dbReference type="PROSITE" id="PS00410">
    <property type="entry name" value="G_DYNAMIN_1"/>
    <property type="match status" value="1"/>
</dbReference>
<keyword evidence="14" id="KW-1185">Reference proteome</keyword>
<dbReference type="Gene3D" id="1.20.120.1240">
    <property type="entry name" value="Dynamin, middle domain"/>
    <property type="match status" value="1"/>
</dbReference>
<dbReference type="Pfam" id="PF00350">
    <property type="entry name" value="Dynamin_N"/>
    <property type="match status" value="1"/>
</dbReference>
<evidence type="ECO:0000259" key="10">
    <source>
        <dbReference type="PROSITE" id="PS50003"/>
    </source>
</evidence>
<dbReference type="EMBL" id="JAPDFW010000064">
    <property type="protein sequence ID" value="KAJ5075536.1"/>
    <property type="molecule type" value="Genomic_DNA"/>
</dbReference>
<dbReference type="InterPro" id="IPR020850">
    <property type="entry name" value="GED_dom"/>
</dbReference>
<accession>A0A9Q0RCM0</accession>
<dbReference type="InterPro" id="IPR019762">
    <property type="entry name" value="Dynamin_GTPase_CS"/>
</dbReference>
<keyword evidence="6 8" id="KW-0342">GTP-binding</keyword>
<dbReference type="SUPFAM" id="SSF52540">
    <property type="entry name" value="P-loop containing nucleoside triphosphate hydrolases"/>
    <property type="match status" value="1"/>
</dbReference>
<dbReference type="GO" id="GO:0005737">
    <property type="term" value="C:cytoplasm"/>
    <property type="evidence" value="ECO:0007669"/>
    <property type="project" value="TreeGrafter"/>
</dbReference>
<dbReference type="InterPro" id="IPR022812">
    <property type="entry name" value="Dynamin"/>
</dbReference>
<evidence type="ECO:0000313" key="13">
    <source>
        <dbReference type="EMBL" id="KAJ5075536.1"/>
    </source>
</evidence>
<comment type="similarity">
    <text evidence="8">Belongs to the TRAFAC class dynamin-like GTPase superfamily. Dynamin/Fzo/YdjA family.</text>
</comment>
<feature type="compositionally biased region" description="Acidic residues" evidence="9">
    <location>
        <begin position="33"/>
        <end position="47"/>
    </location>
</feature>
<feature type="compositionally biased region" description="Polar residues" evidence="9">
    <location>
        <begin position="22"/>
        <end position="32"/>
    </location>
</feature>
<reference evidence="13" key="1">
    <citation type="submission" date="2022-10" db="EMBL/GenBank/DDBJ databases">
        <title>Novel sulphate-reducing endosymbionts in the free-living metamonad Anaeramoeba.</title>
        <authorList>
            <person name="Jerlstrom-Hultqvist J."/>
            <person name="Cepicka I."/>
            <person name="Gallot-Lavallee L."/>
            <person name="Salas-Leiva D."/>
            <person name="Curtis B.A."/>
            <person name="Zahonova K."/>
            <person name="Pipaliya S."/>
            <person name="Dacks J."/>
            <person name="Roger A.J."/>
        </authorList>
    </citation>
    <scope>NUCLEOTIDE SEQUENCE</scope>
    <source>
        <strain evidence="13">BMAN</strain>
    </source>
</reference>
<dbReference type="InterPro" id="IPR001849">
    <property type="entry name" value="PH_domain"/>
</dbReference>
<comment type="caution">
    <text evidence="13">The sequence shown here is derived from an EMBL/GenBank/DDBJ whole genome shotgun (WGS) entry which is preliminary data.</text>
</comment>
<proteinExistence type="inferred from homology"/>
<evidence type="ECO:0000256" key="5">
    <source>
        <dbReference type="ARBA" id="ARBA00022801"/>
    </source>
</evidence>
<feature type="domain" description="GED" evidence="11">
    <location>
        <begin position="757"/>
        <end position="848"/>
    </location>
</feature>
<evidence type="ECO:0000256" key="2">
    <source>
        <dbReference type="ARBA" id="ARBA00022583"/>
    </source>
</evidence>
<evidence type="ECO:0000256" key="3">
    <source>
        <dbReference type="ARBA" id="ARBA00022701"/>
    </source>
</evidence>
<dbReference type="GO" id="GO:0005525">
    <property type="term" value="F:GTP binding"/>
    <property type="evidence" value="ECO:0007669"/>
    <property type="project" value="UniProtKB-KW"/>
</dbReference>
<evidence type="ECO:0000256" key="1">
    <source>
        <dbReference type="ARBA" id="ARBA00011980"/>
    </source>
</evidence>
<dbReference type="InterPro" id="IPR030381">
    <property type="entry name" value="G_DYNAMIN_dom"/>
</dbReference>
<dbReference type="Proteomes" id="UP001149090">
    <property type="component" value="Unassembled WGS sequence"/>
</dbReference>
<evidence type="ECO:0000259" key="11">
    <source>
        <dbReference type="PROSITE" id="PS51388"/>
    </source>
</evidence>
<dbReference type="InterPro" id="IPR003130">
    <property type="entry name" value="GED"/>
</dbReference>
<dbReference type="GO" id="GO:0016020">
    <property type="term" value="C:membrane"/>
    <property type="evidence" value="ECO:0007669"/>
    <property type="project" value="TreeGrafter"/>
</dbReference>
<gene>
    <name evidence="13" type="ORF">M0811_07106</name>
</gene>
<dbReference type="Gene3D" id="3.40.50.300">
    <property type="entry name" value="P-loop containing nucleotide triphosphate hydrolases"/>
    <property type="match status" value="1"/>
</dbReference>
<feature type="compositionally biased region" description="Basic and acidic residues" evidence="9">
    <location>
        <begin position="10"/>
        <end position="21"/>
    </location>
</feature>
<dbReference type="PROSITE" id="PS50003">
    <property type="entry name" value="PH_DOMAIN"/>
    <property type="match status" value="1"/>
</dbReference>
<dbReference type="OrthoDB" id="5061070at2759"/>
<dbReference type="SMART" id="SM00053">
    <property type="entry name" value="DYNc"/>
    <property type="match status" value="1"/>
</dbReference>
<dbReference type="GO" id="GO:0003924">
    <property type="term" value="F:GTPase activity"/>
    <property type="evidence" value="ECO:0007669"/>
    <property type="project" value="InterPro"/>
</dbReference>
<sequence length="852" mass="97301">MSTRKKNTKKEKNDKEKKVHVESNSLSSVTTDSETENSAEIEVDDYIDSQTESESSQESSEESEIDQEQERKNEEFTKKLNENQSEMLIQIVNKLQDAFTKLGIANLDLPQIAVVGSQSSGKSSVLESIVGRDFLPRGSGIVTRRPLVLQLIRDTSLKGEYGVFLHASEQKFYSFEDICEEIIRETDRVTGKNKGLSPVPINLKLFSPTVVNLTLIDLPGVTKIAVGDQPEDIEKQIEEMVLNYIKRPNCIILAVTPANSDLANSDSLKLAKRVDPKRERTIGVLTKLDLMDEGTDAYDILEGNLIGLKFIGVVNRSQKDLENRKDITSSLEAERFFFESHPKYGQIASRMGTPYLTKILNNRLVNHIQKCLPEISRSIETELSKAQAELENMGSDEGDLQRKQIAFKSLSRFAQEFKDLIDGTDSETDYVDSDYAKKVLGGAKIRYHCTVTLKKGIQNLRLGDDLKDAIIYRYIQNAEGAITRLGIPENAFQWAIRTGLSKLFEPCLACAKNVEQELIETVITTANKIKEFGSFPILRDRILEISQELIHNFLKPTQDLITKLINMELSFINFDHPLLQLKKFTEEKTQGLIEGWLTKISPKKKTRWFVLKGKTLFIYASPNESHAMDVVPLEGCFVESFQDIENFQKQNPEKKDDDEDEDLEAVEKPKFVPNGPTLVKERRKSIFGRKKQTELLIKEQELYFRIRHPFIKHLLKKEEILEFIAEDVETFEKWFNPIKKAAQGSEKGLKSRTNRDIWLVREVANSYFRTVTITLSDTVPKAIMFEMVNPTKQKLEGSLMARIYDEELLDDIMNEDPAIKEKRQRLKRTILLLQEAKEILSNVSSIKIQTKI</sequence>
<protein>
    <recommendedName>
        <fullName evidence="1">dynamin GTPase</fullName>
        <ecNumber evidence="1">3.6.5.5</ecNumber>
    </recommendedName>
</protein>
<evidence type="ECO:0000256" key="8">
    <source>
        <dbReference type="RuleBase" id="RU003932"/>
    </source>
</evidence>
<evidence type="ECO:0000313" key="14">
    <source>
        <dbReference type="Proteomes" id="UP001149090"/>
    </source>
</evidence>
<dbReference type="AlphaFoldDB" id="A0A9Q0RCM0"/>
<evidence type="ECO:0000256" key="6">
    <source>
        <dbReference type="ARBA" id="ARBA00023134"/>
    </source>
</evidence>
<dbReference type="InterPro" id="IPR000375">
    <property type="entry name" value="Dynamin_stalk"/>
</dbReference>
<dbReference type="PRINTS" id="PR00195">
    <property type="entry name" value="DYNAMIN"/>
</dbReference>
<evidence type="ECO:0000256" key="9">
    <source>
        <dbReference type="SAM" id="MobiDB-lite"/>
    </source>
</evidence>
<dbReference type="Gene3D" id="2.30.29.30">
    <property type="entry name" value="Pleckstrin-homology domain (PH domain)/Phosphotyrosine-binding domain (PTB)"/>
    <property type="match status" value="1"/>
</dbReference>
<dbReference type="GO" id="GO:0008017">
    <property type="term" value="F:microtubule binding"/>
    <property type="evidence" value="ECO:0007669"/>
    <property type="project" value="TreeGrafter"/>
</dbReference>
<dbReference type="EC" id="3.6.5.5" evidence="1"/>
<dbReference type="InterPro" id="IPR001401">
    <property type="entry name" value="Dynamin_GTPase"/>
</dbReference>
<dbReference type="CDD" id="cd08771">
    <property type="entry name" value="DLP_1"/>
    <property type="match status" value="1"/>
</dbReference>
<dbReference type="SMART" id="SM00302">
    <property type="entry name" value="GED"/>
    <property type="match status" value="1"/>
</dbReference>
<dbReference type="OMA" id="MQMVQTF"/>
<feature type="domain" description="PH" evidence="10">
    <location>
        <begin position="590"/>
        <end position="743"/>
    </location>
</feature>
<dbReference type="InterPro" id="IPR027417">
    <property type="entry name" value="P-loop_NTPase"/>
</dbReference>
<dbReference type="SMART" id="SM00233">
    <property type="entry name" value="PH"/>
    <property type="match status" value="1"/>
</dbReference>
<dbReference type="PROSITE" id="PS51718">
    <property type="entry name" value="G_DYNAMIN_2"/>
    <property type="match status" value="1"/>
</dbReference>
<dbReference type="InterPro" id="IPR045063">
    <property type="entry name" value="Dynamin_N"/>
</dbReference>